<dbReference type="EMBL" id="CP003879">
    <property type="protein sequence ID" value="AFU70445.1"/>
    <property type="molecule type" value="Genomic_DNA"/>
</dbReference>
<proteinExistence type="predicted"/>
<evidence type="ECO:0000313" key="2">
    <source>
        <dbReference type="Proteomes" id="UP000008514"/>
    </source>
</evidence>
<organism evidence="1 2">
    <name type="scientific">Psychroflexus torquis (strain ATCC 700755 / CIP 106069 / ACAM 623)</name>
    <dbReference type="NCBI Taxonomy" id="313595"/>
    <lineage>
        <taxon>Bacteria</taxon>
        <taxon>Pseudomonadati</taxon>
        <taxon>Bacteroidota</taxon>
        <taxon>Flavobacteriia</taxon>
        <taxon>Flavobacteriales</taxon>
        <taxon>Flavobacteriaceae</taxon>
        <taxon>Psychroflexus</taxon>
    </lineage>
</organism>
<evidence type="ECO:0000313" key="1">
    <source>
        <dbReference type="EMBL" id="AFU70445.1"/>
    </source>
</evidence>
<reference evidence="1" key="2">
    <citation type="submission" date="2012-09" db="EMBL/GenBank/DDBJ databases">
        <title>The complete sequence of Psychroflexus torquis an extreme psychrophile from sea-ice that is stimulated by light.</title>
        <authorList>
            <person name="Feng S."/>
            <person name="Powell S.M."/>
            <person name="Bowman J.P."/>
        </authorList>
    </citation>
    <scope>NUCLEOTIDE SEQUENCE [LARGE SCALE GENOMIC DNA]</scope>
    <source>
        <strain evidence="1">ATCC 700755</strain>
    </source>
</reference>
<reference evidence="1" key="1">
    <citation type="submission" date="2006-03" db="EMBL/GenBank/DDBJ databases">
        <authorList>
            <person name="Bowman J."/>
            <person name="Ferriera S."/>
            <person name="Johnson J."/>
            <person name="Kravitz S."/>
            <person name="Halpern A."/>
            <person name="Remington K."/>
            <person name="Beeson K."/>
            <person name="Tran B."/>
            <person name="Rogers Y.-H."/>
            <person name="Friedman R."/>
            <person name="Venter J.C."/>
        </authorList>
    </citation>
    <scope>NUCLEOTIDE SEQUENCE [LARGE SCALE GENOMIC DNA]</scope>
    <source>
        <strain evidence="1">ATCC 700755</strain>
    </source>
</reference>
<protein>
    <submittedName>
        <fullName evidence="1">Uncharacterized protein</fullName>
    </submittedName>
</protein>
<gene>
    <name evidence="1" type="ordered locus">P700755_003872</name>
</gene>
<dbReference type="AlphaFoldDB" id="K4IY88"/>
<dbReference type="KEGG" id="ptq:P700755_003872"/>
<dbReference type="Proteomes" id="UP000008514">
    <property type="component" value="Chromosome"/>
</dbReference>
<name>K4IY88_PSYTT</name>
<dbReference type="STRING" id="313595.P700755_003872"/>
<keyword evidence="2" id="KW-1185">Reference proteome</keyword>
<sequence>MSLDYKKLVTNFFTSKYYKDQSELRNLYIQN</sequence>
<dbReference type="HOGENOM" id="CLU_3398075_0_0_10"/>
<accession>K4IY88</accession>